<organism evidence="7 8">
    <name type="scientific">Paenarthrobacter aurescens</name>
    <name type="common">Arthrobacter aurescens</name>
    <dbReference type="NCBI Taxonomy" id="43663"/>
    <lineage>
        <taxon>Bacteria</taxon>
        <taxon>Bacillati</taxon>
        <taxon>Actinomycetota</taxon>
        <taxon>Actinomycetes</taxon>
        <taxon>Micrococcales</taxon>
        <taxon>Micrococcaceae</taxon>
        <taxon>Paenarthrobacter</taxon>
    </lineage>
</organism>
<dbReference type="Gene3D" id="1.10.10.10">
    <property type="entry name" value="Winged helix-like DNA-binding domain superfamily/Winged helix DNA-binding domain"/>
    <property type="match status" value="1"/>
</dbReference>
<dbReference type="SMART" id="SM01043">
    <property type="entry name" value="BTAD"/>
    <property type="match status" value="1"/>
</dbReference>
<dbReference type="GO" id="GO:0006355">
    <property type="term" value="P:regulation of DNA-templated transcription"/>
    <property type="evidence" value="ECO:0007669"/>
    <property type="project" value="InterPro"/>
</dbReference>
<dbReference type="InterPro" id="IPR036388">
    <property type="entry name" value="WH-like_DNA-bd_sf"/>
</dbReference>
<proteinExistence type="inferred from homology"/>
<feature type="domain" description="OmpR/PhoB-type" evidence="6">
    <location>
        <begin position="1"/>
        <end position="97"/>
    </location>
</feature>
<evidence type="ECO:0000256" key="3">
    <source>
        <dbReference type="ARBA" id="ARBA00023125"/>
    </source>
</evidence>
<dbReference type="AlphaFoldDB" id="A0A4Y3NHC8"/>
<accession>A0A4Y3NHC8</accession>
<name>A0A4Y3NHC8_PAEAU</name>
<dbReference type="Gene3D" id="1.25.40.10">
    <property type="entry name" value="Tetratricopeptide repeat domain"/>
    <property type="match status" value="1"/>
</dbReference>
<protein>
    <recommendedName>
        <fullName evidence="6">OmpR/PhoB-type domain-containing protein</fullName>
    </recommendedName>
</protein>
<dbReference type="InterPro" id="IPR005158">
    <property type="entry name" value="BTAD"/>
</dbReference>
<evidence type="ECO:0000256" key="1">
    <source>
        <dbReference type="ARBA" id="ARBA00005820"/>
    </source>
</evidence>
<gene>
    <name evidence="7" type="ORF">AAU01_40150</name>
</gene>
<sequence>MQLRVLGPLEVTVDGVTRELTKRRHREILGILVSLRGRNIPTTSLVDELWDDAPPRGAIGAIRTFIGELRRILEPRRQPRTPPSVLLTVGDGYALRLHHDAVDAWRFATAVTRSPEATPEEAAMQLSTALGEWDGEAFQEFAERPWAIPEVRRLTKLRQTAVERCAAAQLECGQPTDAVTTLETHIEENPWSEEAWRLLALALYRCNRQTEALAVLRQARTRLANELGLDPGRPLLEL</sequence>
<keyword evidence="8" id="KW-1185">Reference proteome</keyword>
<dbReference type="SMART" id="SM00862">
    <property type="entry name" value="Trans_reg_C"/>
    <property type="match status" value="1"/>
</dbReference>
<dbReference type="GO" id="GO:0003677">
    <property type="term" value="F:DNA binding"/>
    <property type="evidence" value="ECO:0007669"/>
    <property type="project" value="UniProtKB-UniRule"/>
</dbReference>
<dbReference type="Pfam" id="PF00486">
    <property type="entry name" value="Trans_reg_C"/>
    <property type="match status" value="1"/>
</dbReference>
<evidence type="ECO:0000313" key="7">
    <source>
        <dbReference type="EMBL" id="GEB21260.1"/>
    </source>
</evidence>
<reference evidence="7 8" key="1">
    <citation type="submission" date="2019-06" db="EMBL/GenBank/DDBJ databases">
        <title>Whole genome shotgun sequence of Paenarthrobacter aurescens NBRC 12136.</title>
        <authorList>
            <person name="Hosoyama A."/>
            <person name="Uohara A."/>
            <person name="Ohji S."/>
            <person name="Ichikawa N."/>
        </authorList>
    </citation>
    <scope>NUCLEOTIDE SEQUENCE [LARGE SCALE GENOMIC DNA]</scope>
    <source>
        <strain evidence="7 8">NBRC 12136</strain>
    </source>
</reference>
<dbReference type="PROSITE" id="PS51755">
    <property type="entry name" value="OMPR_PHOB"/>
    <property type="match status" value="1"/>
</dbReference>
<comment type="similarity">
    <text evidence="1">Belongs to the AfsR/DnrI/RedD regulatory family.</text>
</comment>
<dbReference type="CDD" id="cd15831">
    <property type="entry name" value="BTAD"/>
    <property type="match status" value="1"/>
</dbReference>
<evidence type="ECO:0000256" key="4">
    <source>
        <dbReference type="ARBA" id="ARBA00023163"/>
    </source>
</evidence>
<dbReference type="RefSeq" id="WP_303409147.1">
    <property type="nucleotide sequence ID" value="NZ_JAIWQE010000042.1"/>
</dbReference>
<dbReference type="EMBL" id="BJMD01000049">
    <property type="protein sequence ID" value="GEB21260.1"/>
    <property type="molecule type" value="Genomic_DNA"/>
</dbReference>
<dbReference type="GO" id="GO:0000160">
    <property type="term" value="P:phosphorelay signal transduction system"/>
    <property type="evidence" value="ECO:0007669"/>
    <property type="project" value="InterPro"/>
</dbReference>
<dbReference type="SUPFAM" id="SSF48452">
    <property type="entry name" value="TPR-like"/>
    <property type="match status" value="1"/>
</dbReference>
<dbReference type="PANTHER" id="PTHR35807:SF1">
    <property type="entry name" value="TRANSCRIPTIONAL REGULATOR REDD"/>
    <property type="match status" value="1"/>
</dbReference>
<dbReference type="InterPro" id="IPR051677">
    <property type="entry name" value="AfsR-DnrI-RedD_regulator"/>
</dbReference>
<keyword evidence="3 5" id="KW-0238">DNA-binding</keyword>
<evidence type="ECO:0000313" key="8">
    <source>
        <dbReference type="Proteomes" id="UP000317715"/>
    </source>
</evidence>
<keyword evidence="2" id="KW-0805">Transcription regulation</keyword>
<dbReference type="SUPFAM" id="SSF46894">
    <property type="entry name" value="C-terminal effector domain of the bipartite response regulators"/>
    <property type="match status" value="1"/>
</dbReference>
<feature type="DNA-binding region" description="OmpR/PhoB-type" evidence="5">
    <location>
        <begin position="1"/>
        <end position="97"/>
    </location>
</feature>
<dbReference type="InterPro" id="IPR011990">
    <property type="entry name" value="TPR-like_helical_dom_sf"/>
</dbReference>
<keyword evidence="4" id="KW-0804">Transcription</keyword>
<evidence type="ECO:0000256" key="2">
    <source>
        <dbReference type="ARBA" id="ARBA00023015"/>
    </source>
</evidence>
<evidence type="ECO:0000256" key="5">
    <source>
        <dbReference type="PROSITE-ProRule" id="PRU01091"/>
    </source>
</evidence>
<dbReference type="PANTHER" id="PTHR35807">
    <property type="entry name" value="TRANSCRIPTIONAL REGULATOR REDD-RELATED"/>
    <property type="match status" value="1"/>
</dbReference>
<comment type="caution">
    <text evidence="7">The sequence shown here is derived from an EMBL/GenBank/DDBJ whole genome shotgun (WGS) entry which is preliminary data.</text>
</comment>
<evidence type="ECO:0000259" key="6">
    <source>
        <dbReference type="PROSITE" id="PS51755"/>
    </source>
</evidence>
<dbReference type="Proteomes" id="UP000317715">
    <property type="component" value="Unassembled WGS sequence"/>
</dbReference>
<dbReference type="InterPro" id="IPR001867">
    <property type="entry name" value="OmpR/PhoB-type_DNA-bd"/>
</dbReference>
<dbReference type="Pfam" id="PF03704">
    <property type="entry name" value="BTAD"/>
    <property type="match status" value="1"/>
</dbReference>
<dbReference type="InterPro" id="IPR016032">
    <property type="entry name" value="Sig_transdc_resp-reg_C-effctor"/>
</dbReference>